<name>A0A9X9M3Y4_GULGU</name>
<dbReference type="EMBL" id="CYRY02042139">
    <property type="protein sequence ID" value="VCX31989.1"/>
    <property type="molecule type" value="Genomic_DNA"/>
</dbReference>
<sequence length="67" mass="6976">MGAALVTKGKSVPFSFPVPSPACSVATRPPCPTCFSSSSLSQPRAPALARVIFLESHIFSCYCVTGN</sequence>
<evidence type="ECO:0000313" key="2">
    <source>
        <dbReference type="Proteomes" id="UP000269945"/>
    </source>
</evidence>
<dbReference type="Proteomes" id="UP000269945">
    <property type="component" value="Unassembled WGS sequence"/>
</dbReference>
<accession>A0A9X9M3Y4</accession>
<comment type="caution">
    <text evidence="1">The sequence shown here is derived from an EMBL/GenBank/DDBJ whole genome shotgun (WGS) entry which is preliminary data.</text>
</comment>
<organism evidence="1 2">
    <name type="scientific">Gulo gulo</name>
    <name type="common">Wolverine</name>
    <name type="synonym">Gluton</name>
    <dbReference type="NCBI Taxonomy" id="48420"/>
    <lineage>
        <taxon>Eukaryota</taxon>
        <taxon>Metazoa</taxon>
        <taxon>Chordata</taxon>
        <taxon>Craniata</taxon>
        <taxon>Vertebrata</taxon>
        <taxon>Euteleostomi</taxon>
        <taxon>Mammalia</taxon>
        <taxon>Eutheria</taxon>
        <taxon>Laurasiatheria</taxon>
        <taxon>Carnivora</taxon>
        <taxon>Caniformia</taxon>
        <taxon>Musteloidea</taxon>
        <taxon>Mustelidae</taxon>
        <taxon>Guloninae</taxon>
        <taxon>Gulo</taxon>
    </lineage>
</organism>
<gene>
    <name evidence="1" type="ORF">BN2614_LOCUS2</name>
</gene>
<feature type="non-terminal residue" evidence="1">
    <location>
        <position position="1"/>
    </location>
</feature>
<proteinExistence type="predicted"/>
<evidence type="ECO:0000313" key="1">
    <source>
        <dbReference type="EMBL" id="VCX31989.1"/>
    </source>
</evidence>
<reference evidence="1 2" key="1">
    <citation type="submission" date="2018-10" db="EMBL/GenBank/DDBJ databases">
        <authorList>
            <person name="Ekblom R."/>
            <person name="Jareborg N."/>
        </authorList>
    </citation>
    <scope>NUCLEOTIDE SEQUENCE [LARGE SCALE GENOMIC DNA]</scope>
    <source>
        <tissue evidence="1">Muscle</tissue>
    </source>
</reference>
<protein>
    <submittedName>
        <fullName evidence="1">Uncharacterized protein</fullName>
    </submittedName>
</protein>
<keyword evidence="2" id="KW-1185">Reference proteome</keyword>
<dbReference type="AlphaFoldDB" id="A0A9X9M3Y4"/>